<dbReference type="EMBL" id="OX359470">
    <property type="protein sequence ID" value="CAI3971126.1"/>
    <property type="molecule type" value="Genomic_DNA"/>
</dbReference>
<evidence type="ECO:0000313" key="1">
    <source>
        <dbReference type="EMBL" id="CAI3971126.1"/>
    </source>
</evidence>
<accession>A0A9N6WVA9</accession>
<name>A0A9N6WVA9_9VIRU</name>
<proteinExistence type="predicted"/>
<protein>
    <submittedName>
        <fullName evidence="1">Uncharacterized protein</fullName>
    </submittedName>
</protein>
<gene>
    <name evidence="1" type="ORF">ORM20_00077</name>
</gene>
<organism evidence="1">
    <name type="scientific">Ochrobactrum phage ORM_20</name>
    <dbReference type="NCBI Taxonomy" id="2985243"/>
    <lineage>
        <taxon>Viruses</taxon>
    </lineage>
</organism>
<reference evidence="1" key="1">
    <citation type="submission" date="2022-10" db="EMBL/GenBank/DDBJ databases">
        <authorList>
            <person name="Meaden S."/>
        </authorList>
    </citation>
    <scope>NUCLEOTIDE SEQUENCE</scope>
</reference>
<sequence>MSDVYYSKGSILGFRKDGIVYDESPLGKLRFEVVNDVSRDQFGFHRLQVSNGDGALDRLCFYFDRKNMSFGADTVLNCHSYNSDFMSSQIVDFVSTYLYELESLDDDPEYTVGFSAKMHMRSKHWTFFSLSTKDLNAMSNYPYTNIQRGIISLKHEGIEIYPTITPL</sequence>